<dbReference type="PROSITE" id="PS51729">
    <property type="entry name" value="GNAT_YJDJ"/>
    <property type="match status" value="1"/>
</dbReference>
<proteinExistence type="predicted"/>
<dbReference type="PANTHER" id="PTHR31435:SF10">
    <property type="entry name" value="BSR4717 PROTEIN"/>
    <property type="match status" value="1"/>
</dbReference>
<dbReference type="GO" id="GO:0016747">
    <property type="term" value="F:acyltransferase activity, transferring groups other than amino-acyl groups"/>
    <property type="evidence" value="ECO:0007669"/>
    <property type="project" value="InterPro"/>
</dbReference>
<evidence type="ECO:0008006" key="5">
    <source>
        <dbReference type="Google" id="ProtNLM"/>
    </source>
</evidence>
<evidence type="ECO:0000313" key="3">
    <source>
        <dbReference type="EMBL" id="NYI72351.1"/>
    </source>
</evidence>
<feature type="domain" description="N-acetyltransferase" evidence="1">
    <location>
        <begin position="1"/>
        <end position="90"/>
    </location>
</feature>
<keyword evidence="4" id="KW-1185">Reference proteome</keyword>
<evidence type="ECO:0000259" key="1">
    <source>
        <dbReference type="PROSITE" id="PS51186"/>
    </source>
</evidence>
<evidence type="ECO:0000259" key="2">
    <source>
        <dbReference type="PROSITE" id="PS51729"/>
    </source>
</evidence>
<dbReference type="InterPro" id="IPR016181">
    <property type="entry name" value="Acyl_CoA_acyltransferase"/>
</dbReference>
<dbReference type="Pfam" id="PF14542">
    <property type="entry name" value="Acetyltransf_CG"/>
    <property type="match status" value="1"/>
</dbReference>
<dbReference type="CDD" id="cd04301">
    <property type="entry name" value="NAT_SF"/>
    <property type="match status" value="1"/>
</dbReference>
<feature type="domain" description="N-acetyltransferase" evidence="2">
    <location>
        <begin position="4"/>
        <end position="90"/>
    </location>
</feature>
<sequence>MELRHDEAGARFLAEDAGEVVGLIDYALAGDVATFTHTETDPARQGRGIAGKLTSFALDRARELGWRVIPQCPYTARFVADHPEYADLIA</sequence>
<comment type="caution">
    <text evidence="3">The sequence shown here is derived from an EMBL/GenBank/DDBJ whole genome shotgun (WGS) entry which is preliminary data.</text>
</comment>
<gene>
    <name evidence="3" type="ORF">GGQ54_002911</name>
</gene>
<name>A0A7Z0IM85_9ACTN</name>
<dbReference type="AlphaFoldDB" id="A0A7Z0IM85"/>
<dbReference type="Gene3D" id="3.40.630.30">
    <property type="match status" value="1"/>
</dbReference>
<dbReference type="Proteomes" id="UP000527616">
    <property type="component" value="Unassembled WGS sequence"/>
</dbReference>
<organism evidence="3 4">
    <name type="scientific">Naumannella cuiyingiana</name>
    <dbReference type="NCBI Taxonomy" id="1347891"/>
    <lineage>
        <taxon>Bacteria</taxon>
        <taxon>Bacillati</taxon>
        <taxon>Actinomycetota</taxon>
        <taxon>Actinomycetes</taxon>
        <taxon>Propionibacteriales</taxon>
        <taxon>Propionibacteriaceae</taxon>
        <taxon>Naumannella</taxon>
    </lineage>
</organism>
<dbReference type="InterPro" id="IPR000182">
    <property type="entry name" value="GNAT_dom"/>
</dbReference>
<evidence type="ECO:0000313" key="4">
    <source>
        <dbReference type="Proteomes" id="UP000527616"/>
    </source>
</evidence>
<protein>
    <recommendedName>
        <fullName evidence="5">N-acetyltransferase domain-containing protein</fullName>
    </recommendedName>
</protein>
<dbReference type="InterPro" id="IPR045057">
    <property type="entry name" value="Gcn5-rel_NAT"/>
</dbReference>
<dbReference type="PROSITE" id="PS51186">
    <property type="entry name" value="GNAT"/>
    <property type="match status" value="1"/>
</dbReference>
<accession>A0A7Z0IM85</accession>
<dbReference type="SUPFAM" id="SSF55729">
    <property type="entry name" value="Acyl-CoA N-acyltransferases (Nat)"/>
    <property type="match status" value="1"/>
</dbReference>
<dbReference type="PANTHER" id="PTHR31435">
    <property type="entry name" value="PROTEIN NATD1"/>
    <property type="match status" value="1"/>
</dbReference>
<dbReference type="InterPro" id="IPR031165">
    <property type="entry name" value="GNAT_YJDJ"/>
</dbReference>
<dbReference type="EMBL" id="JACBZS010000001">
    <property type="protein sequence ID" value="NYI72351.1"/>
    <property type="molecule type" value="Genomic_DNA"/>
</dbReference>
<reference evidence="3 4" key="1">
    <citation type="submission" date="2020-07" db="EMBL/GenBank/DDBJ databases">
        <title>Sequencing the genomes of 1000 actinobacteria strains.</title>
        <authorList>
            <person name="Klenk H.-P."/>
        </authorList>
    </citation>
    <scope>NUCLEOTIDE SEQUENCE [LARGE SCALE GENOMIC DNA]</scope>
    <source>
        <strain evidence="3 4">DSM 103164</strain>
    </source>
</reference>